<evidence type="ECO:0000313" key="2">
    <source>
        <dbReference type="Proteomes" id="UP000309997"/>
    </source>
</evidence>
<protein>
    <submittedName>
        <fullName evidence="1">Uncharacterized protein</fullName>
    </submittedName>
</protein>
<organism evidence="1 2">
    <name type="scientific">Populus alba</name>
    <name type="common">White poplar</name>
    <dbReference type="NCBI Taxonomy" id="43335"/>
    <lineage>
        <taxon>Eukaryota</taxon>
        <taxon>Viridiplantae</taxon>
        <taxon>Streptophyta</taxon>
        <taxon>Embryophyta</taxon>
        <taxon>Tracheophyta</taxon>
        <taxon>Spermatophyta</taxon>
        <taxon>Magnoliopsida</taxon>
        <taxon>eudicotyledons</taxon>
        <taxon>Gunneridae</taxon>
        <taxon>Pentapetalae</taxon>
        <taxon>rosids</taxon>
        <taxon>fabids</taxon>
        <taxon>Malpighiales</taxon>
        <taxon>Salicaceae</taxon>
        <taxon>Saliceae</taxon>
        <taxon>Populus</taxon>
    </lineage>
</organism>
<proteinExistence type="predicted"/>
<dbReference type="EMBL" id="RCHU02000019">
    <property type="protein sequence ID" value="KAL3565423.1"/>
    <property type="molecule type" value="Genomic_DNA"/>
</dbReference>
<evidence type="ECO:0000313" key="1">
    <source>
        <dbReference type="EMBL" id="KAL3565423.1"/>
    </source>
</evidence>
<accession>A0ACC4AGW8</accession>
<sequence length="154" mass="17702">MTKDYKVIVIKGYWSTSDEESEVSLPLSVLVYSLRLILGDIAENNKRYFFVNGVFYCLGSCSQYENLEVIVSFDMANDSIQEIIANQLLGSLAIYHDSIAFLTVHEIEKCFDIWTKTFTMGPLSEVWNPIGHWKTNKFLLECDSDTQDSEEYLL</sequence>
<comment type="caution">
    <text evidence="1">The sequence shown here is derived from an EMBL/GenBank/DDBJ whole genome shotgun (WGS) entry which is preliminary data.</text>
</comment>
<dbReference type="Proteomes" id="UP000309997">
    <property type="component" value="Unassembled WGS sequence"/>
</dbReference>
<keyword evidence="2" id="KW-1185">Reference proteome</keyword>
<reference evidence="1 2" key="1">
    <citation type="journal article" date="2024" name="Plant Biotechnol. J.">
        <title>Genome and CRISPR/Cas9 system of a widespread forest tree (Populus alba) in the world.</title>
        <authorList>
            <person name="Liu Y.J."/>
            <person name="Jiang P.F."/>
            <person name="Han X.M."/>
            <person name="Li X.Y."/>
            <person name="Wang H.M."/>
            <person name="Wang Y.J."/>
            <person name="Wang X.X."/>
            <person name="Zeng Q.Y."/>
        </authorList>
    </citation>
    <scope>NUCLEOTIDE SEQUENCE [LARGE SCALE GENOMIC DNA]</scope>
    <source>
        <strain evidence="2">cv. PAL-ZL1</strain>
    </source>
</reference>
<gene>
    <name evidence="1" type="ORF">D5086_033469</name>
</gene>
<name>A0ACC4AGW8_POPAL</name>